<dbReference type="RefSeq" id="WP_252113692.1">
    <property type="nucleotide sequence ID" value="NZ_JAMSCK010000004.1"/>
</dbReference>
<evidence type="ECO:0000313" key="1">
    <source>
        <dbReference type="EMBL" id="MCM8570009.1"/>
    </source>
</evidence>
<keyword evidence="2" id="KW-1185">Reference proteome</keyword>
<sequence>MIKLLSRKECLERNLSLAASIQETQFLVYAPDKNDLLFNPGENYLEEEQKWVELTEEECQRRNRPIIEEFEKIRDKIPDAPELGAFKSQAILSTATKDFNEHRVLFSHGLNYLNEKLDWRGMLFILDYPFPWLSSLNEVRDKQVLNWLRKKGVHDDFKGGIYADGEDLKTWVSLLFKLKKDNVGFPDCSFAGVNSAAIGFICKHGNIHYVFYKDDEKTEFDKALEKLNLIDIPFGAC</sequence>
<proteinExistence type="predicted"/>
<gene>
    <name evidence="1" type="ORF">NE848_11505</name>
</gene>
<evidence type="ECO:0008006" key="3">
    <source>
        <dbReference type="Google" id="ProtNLM"/>
    </source>
</evidence>
<evidence type="ECO:0000313" key="2">
    <source>
        <dbReference type="Proteomes" id="UP001155077"/>
    </source>
</evidence>
<accession>A0ABT0Z3A1</accession>
<protein>
    <recommendedName>
        <fullName evidence="3">Histidine kinase</fullName>
    </recommendedName>
</protein>
<dbReference type="Proteomes" id="UP001155077">
    <property type="component" value="Unassembled WGS sequence"/>
</dbReference>
<organism evidence="1 2">
    <name type="scientific">Gramella jeungdoensis</name>
    <dbReference type="NCBI Taxonomy" id="708091"/>
    <lineage>
        <taxon>Bacteria</taxon>
        <taxon>Pseudomonadati</taxon>
        <taxon>Bacteroidota</taxon>
        <taxon>Flavobacteriia</taxon>
        <taxon>Flavobacteriales</taxon>
        <taxon>Flavobacteriaceae</taxon>
        <taxon>Christiangramia</taxon>
    </lineage>
</organism>
<dbReference type="EMBL" id="JAMSCK010000004">
    <property type="protein sequence ID" value="MCM8570009.1"/>
    <property type="molecule type" value="Genomic_DNA"/>
</dbReference>
<reference evidence="1" key="1">
    <citation type="submission" date="2022-06" db="EMBL/GenBank/DDBJ databases">
        <title>Gramella sediminis sp. nov., isolated from deep-sea sediment of the Indian Ocean.</title>
        <authorList>
            <person name="Yang L."/>
        </authorList>
    </citation>
    <scope>NUCLEOTIDE SEQUENCE</scope>
    <source>
        <strain evidence="1">HMD3159</strain>
    </source>
</reference>
<comment type="caution">
    <text evidence="1">The sequence shown here is derived from an EMBL/GenBank/DDBJ whole genome shotgun (WGS) entry which is preliminary data.</text>
</comment>
<name>A0ABT0Z3A1_9FLAO</name>